<dbReference type="OrthoDB" id="48306at2759"/>
<keyword evidence="2" id="KW-1185">Reference proteome</keyword>
<dbReference type="Proteomes" id="UP000325440">
    <property type="component" value="Unassembled WGS sequence"/>
</dbReference>
<dbReference type="PANTHER" id="PTHR21530:SF7">
    <property type="entry name" value="TRAB DOMAIN-CONTAINING PROTEIN"/>
    <property type="match status" value="1"/>
</dbReference>
<gene>
    <name evidence="1" type="ORF">CINCED_3A003720</name>
</gene>
<name>A0A5E4N976_9HEMI</name>
<dbReference type="EMBL" id="CABPRJ010001896">
    <property type="protein sequence ID" value="VVC39664.1"/>
    <property type="molecule type" value="Genomic_DNA"/>
</dbReference>
<proteinExistence type="predicted"/>
<protein>
    <submittedName>
        <fullName evidence="1">Pheromone shutdown, TraB</fullName>
    </submittedName>
</protein>
<sequence length="328" mass="35954">MADDQGVAALPDTVEVLRAFNGSVVYLVGTAHFSDASQEDVAKVINAVQPDCVVLELCKGRQTMLTIDESTIANMPAITLSGLKGYIKKLGFVQGIFYQLMISISSSISRDLGMLPGGEFRRAVIEAKKYDCIISLGDRPVDVTIKRVISMLSWVKCIKLMINLLTTPDIKITKEDVEKFKDTDLLAALMIEMAADYPELREVIVDERDKYLTYNLQKSAGFVIESNGDLTNLTPNFGPQVVVGIVGLGHIAGIKNYWQTISKNDVLEIAKIPPQSRSSKIIKIVIKVSSCCLLIWGVSKIPGVKPLSKMAYNAVTTGHVQGQFTRIL</sequence>
<organism evidence="1 2">
    <name type="scientific">Cinara cedri</name>
    <dbReference type="NCBI Taxonomy" id="506608"/>
    <lineage>
        <taxon>Eukaryota</taxon>
        <taxon>Metazoa</taxon>
        <taxon>Ecdysozoa</taxon>
        <taxon>Arthropoda</taxon>
        <taxon>Hexapoda</taxon>
        <taxon>Insecta</taxon>
        <taxon>Pterygota</taxon>
        <taxon>Neoptera</taxon>
        <taxon>Paraneoptera</taxon>
        <taxon>Hemiptera</taxon>
        <taxon>Sternorrhyncha</taxon>
        <taxon>Aphidomorpha</taxon>
        <taxon>Aphidoidea</taxon>
        <taxon>Aphididae</taxon>
        <taxon>Lachninae</taxon>
        <taxon>Cinara</taxon>
    </lineage>
</organism>
<dbReference type="InterPro" id="IPR002816">
    <property type="entry name" value="TraB/PrgY/GumN_fam"/>
</dbReference>
<reference evidence="1 2" key="1">
    <citation type="submission" date="2019-08" db="EMBL/GenBank/DDBJ databases">
        <authorList>
            <person name="Alioto T."/>
            <person name="Alioto T."/>
            <person name="Gomez Garrido J."/>
        </authorList>
    </citation>
    <scope>NUCLEOTIDE SEQUENCE [LARGE SCALE GENOMIC DNA]</scope>
</reference>
<dbReference type="PANTHER" id="PTHR21530">
    <property type="entry name" value="PHEROMONE SHUTDOWN PROTEIN"/>
    <property type="match status" value="1"/>
</dbReference>
<dbReference type="CDD" id="cd14726">
    <property type="entry name" value="TraB_PrgY-like"/>
    <property type="match status" value="1"/>
</dbReference>
<evidence type="ECO:0000313" key="1">
    <source>
        <dbReference type="EMBL" id="VVC39664.1"/>
    </source>
</evidence>
<dbReference type="AlphaFoldDB" id="A0A5E4N976"/>
<dbReference type="InterPro" id="IPR046345">
    <property type="entry name" value="TraB_PrgY-like"/>
</dbReference>
<dbReference type="Pfam" id="PF01963">
    <property type="entry name" value="TraB_PrgY_gumN"/>
    <property type="match status" value="1"/>
</dbReference>
<accession>A0A5E4N976</accession>
<evidence type="ECO:0000313" key="2">
    <source>
        <dbReference type="Proteomes" id="UP000325440"/>
    </source>
</evidence>